<proteinExistence type="predicted"/>
<sequence>MASSIAAGTRHDANALLPTPRLASAPGANAAPPPTPLTTVGREGGSPFGPRRPLPVQNPPHSPYAPPASAATPTLLHTAKPPAAGTASIQTDAPGPTKGTSRTPTALSSAQIGKNHAAAVTPQPAMHPNTSAPAAAIGIMELRAVLELRKLKPRMPYHISEWVSLLEAAGFTSKYPELLEMFHNGFHAGVPAITTTHTPSNASI</sequence>
<dbReference type="EMBL" id="JABXXO010000006">
    <property type="protein sequence ID" value="KAF7776628.1"/>
    <property type="molecule type" value="Genomic_DNA"/>
</dbReference>
<feature type="compositionally biased region" description="Pro residues" evidence="1">
    <location>
        <begin position="50"/>
        <end position="66"/>
    </location>
</feature>
<comment type="caution">
    <text evidence="2">The sequence shown here is derived from an EMBL/GenBank/DDBJ whole genome shotgun (WGS) entry which is preliminary data.</text>
</comment>
<name>A0A8H7KHY1_AGABI</name>
<dbReference type="AlphaFoldDB" id="A0A8H7KHY1"/>
<protein>
    <submittedName>
        <fullName evidence="2">Uncharacterized protein</fullName>
    </submittedName>
</protein>
<feature type="region of interest" description="Disordered" evidence="1">
    <location>
        <begin position="1"/>
        <end position="129"/>
    </location>
</feature>
<evidence type="ECO:0000313" key="2">
    <source>
        <dbReference type="EMBL" id="KAF7776628.1"/>
    </source>
</evidence>
<accession>A0A8H7KHY1</accession>
<feature type="compositionally biased region" description="Polar residues" evidence="1">
    <location>
        <begin position="98"/>
        <end position="112"/>
    </location>
</feature>
<organism evidence="2 3">
    <name type="scientific">Agaricus bisporus var. burnettii</name>
    <dbReference type="NCBI Taxonomy" id="192524"/>
    <lineage>
        <taxon>Eukaryota</taxon>
        <taxon>Fungi</taxon>
        <taxon>Dikarya</taxon>
        <taxon>Basidiomycota</taxon>
        <taxon>Agaricomycotina</taxon>
        <taxon>Agaricomycetes</taxon>
        <taxon>Agaricomycetidae</taxon>
        <taxon>Agaricales</taxon>
        <taxon>Agaricineae</taxon>
        <taxon>Agaricaceae</taxon>
        <taxon>Agaricus</taxon>
    </lineage>
</organism>
<evidence type="ECO:0000313" key="3">
    <source>
        <dbReference type="Proteomes" id="UP000629468"/>
    </source>
</evidence>
<reference evidence="2 3" key="1">
    <citation type="journal article" name="Sci. Rep.">
        <title>Telomere-to-telomere assembled and centromere annotated genomes of the two main subspecies of the button mushroom Agaricus bisporus reveal especially polymorphic chromosome ends.</title>
        <authorList>
            <person name="Sonnenberg A.S.M."/>
            <person name="Sedaghat-Telgerd N."/>
            <person name="Lavrijssen B."/>
            <person name="Ohm R.A."/>
            <person name="Hendrickx P.M."/>
            <person name="Scholtmeijer K."/>
            <person name="Baars J.J.P."/>
            <person name="van Peer A."/>
        </authorList>
    </citation>
    <scope>NUCLEOTIDE SEQUENCE [LARGE SCALE GENOMIC DNA]</scope>
    <source>
        <strain evidence="2 3">H119_p4</strain>
    </source>
</reference>
<feature type="compositionally biased region" description="Low complexity" evidence="1">
    <location>
        <begin position="67"/>
        <end position="79"/>
    </location>
</feature>
<evidence type="ECO:0000256" key="1">
    <source>
        <dbReference type="SAM" id="MobiDB-lite"/>
    </source>
</evidence>
<dbReference type="Proteomes" id="UP000629468">
    <property type="component" value="Unassembled WGS sequence"/>
</dbReference>
<gene>
    <name evidence="2" type="ORF">Agabi119p4_5021</name>
</gene>